<dbReference type="Proteomes" id="UP000553766">
    <property type="component" value="Unassembled WGS sequence"/>
</dbReference>
<dbReference type="GO" id="GO:0005737">
    <property type="term" value="C:cytoplasm"/>
    <property type="evidence" value="ECO:0007669"/>
    <property type="project" value="TreeGrafter"/>
</dbReference>
<evidence type="ECO:0000313" key="9">
    <source>
        <dbReference type="EMBL" id="MBB5516226.1"/>
    </source>
</evidence>
<dbReference type="AlphaFoldDB" id="A0A840X312"/>
<dbReference type="PANTHER" id="PTHR42844">
    <property type="entry name" value="DIHYDRONEOPTERIN ALDOLASE 1-RELATED"/>
    <property type="match status" value="1"/>
</dbReference>
<gene>
    <name evidence="9" type="ORF">FHS89_002252</name>
</gene>
<dbReference type="RefSeq" id="WP_184011621.1">
    <property type="nucleotide sequence ID" value="NZ_JACIJS010000006.1"/>
</dbReference>
<evidence type="ECO:0000256" key="3">
    <source>
        <dbReference type="ARBA" id="ARBA00005708"/>
    </source>
</evidence>
<dbReference type="GO" id="GO:0004150">
    <property type="term" value="F:dihydroneopterin aldolase activity"/>
    <property type="evidence" value="ECO:0007669"/>
    <property type="project" value="UniProtKB-EC"/>
</dbReference>
<dbReference type="PANTHER" id="PTHR42844:SF1">
    <property type="entry name" value="DIHYDRONEOPTERIN ALDOLASE 1-RELATED"/>
    <property type="match status" value="1"/>
</dbReference>
<comment type="similarity">
    <text evidence="3">Belongs to the DHNA family.</text>
</comment>
<keyword evidence="10" id="KW-1185">Reference proteome</keyword>
<feature type="domain" description="Dihydroneopterin aldolase/epimerase" evidence="8">
    <location>
        <begin position="28"/>
        <end position="136"/>
    </location>
</feature>
<proteinExistence type="inferred from homology"/>
<name>A0A840X312_9RHOB</name>
<evidence type="ECO:0000256" key="4">
    <source>
        <dbReference type="ARBA" id="ARBA00013043"/>
    </source>
</evidence>
<dbReference type="InterPro" id="IPR006156">
    <property type="entry name" value="Dihydroneopterin_aldolase"/>
</dbReference>
<protein>
    <recommendedName>
        <fullName evidence="4">dihydroneopterin aldolase</fullName>
        <ecNumber evidence="4">4.1.2.25</ecNumber>
    </recommendedName>
    <alternativeName>
        <fullName evidence="7">7,8-dihydroneopterin aldolase</fullName>
    </alternativeName>
</protein>
<evidence type="ECO:0000256" key="7">
    <source>
        <dbReference type="ARBA" id="ARBA00032903"/>
    </source>
</evidence>
<evidence type="ECO:0000256" key="5">
    <source>
        <dbReference type="ARBA" id="ARBA00022909"/>
    </source>
</evidence>
<comment type="pathway">
    <text evidence="2">Cofactor biosynthesis; tetrahydrofolate biosynthesis; 2-amino-4-hydroxy-6-hydroxymethyl-7,8-dihydropteridine diphosphate from 7,8-dihydroneopterin triphosphate: step 3/4.</text>
</comment>
<dbReference type="InterPro" id="IPR006157">
    <property type="entry name" value="FolB_dom"/>
</dbReference>
<evidence type="ECO:0000259" key="8">
    <source>
        <dbReference type="SMART" id="SM00905"/>
    </source>
</evidence>
<keyword evidence="6 9" id="KW-0456">Lyase</keyword>
<organism evidence="9 10">
    <name type="scientific">Rubricella aquisinus</name>
    <dbReference type="NCBI Taxonomy" id="2028108"/>
    <lineage>
        <taxon>Bacteria</taxon>
        <taxon>Pseudomonadati</taxon>
        <taxon>Pseudomonadota</taxon>
        <taxon>Alphaproteobacteria</taxon>
        <taxon>Rhodobacterales</taxon>
        <taxon>Paracoccaceae</taxon>
        <taxon>Rubricella</taxon>
    </lineage>
</organism>
<evidence type="ECO:0000256" key="2">
    <source>
        <dbReference type="ARBA" id="ARBA00005013"/>
    </source>
</evidence>
<reference evidence="9 10" key="1">
    <citation type="submission" date="2020-08" db="EMBL/GenBank/DDBJ databases">
        <title>Genomic Encyclopedia of Type Strains, Phase IV (KMG-IV): sequencing the most valuable type-strain genomes for metagenomic binning, comparative biology and taxonomic classification.</title>
        <authorList>
            <person name="Goeker M."/>
        </authorList>
    </citation>
    <scope>NUCLEOTIDE SEQUENCE [LARGE SCALE GENOMIC DNA]</scope>
    <source>
        <strain evidence="9 10">DSM 103377</strain>
    </source>
</reference>
<dbReference type="InterPro" id="IPR043133">
    <property type="entry name" value="GTP-CH-I_C/QueF"/>
</dbReference>
<evidence type="ECO:0000256" key="1">
    <source>
        <dbReference type="ARBA" id="ARBA00001353"/>
    </source>
</evidence>
<evidence type="ECO:0000313" key="10">
    <source>
        <dbReference type="Proteomes" id="UP000553766"/>
    </source>
</evidence>
<dbReference type="Pfam" id="PF02152">
    <property type="entry name" value="FolB"/>
    <property type="match status" value="1"/>
</dbReference>
<comment type="caution">
    <text evidence="9">The sequence shown here is derived from an EMBL/GenBank/DDBJ whole genome shotgun (WGS) entry which is preliminary data.</text>
</comment>
<dbReference type="SUPFAM" id="SSF55620">
    <property type="entry name" value="Tetrahydrobiopterin biosynthesis enzymes-like"/>
    <property type="match status" value="1"/>
</dbReference>
<accession>A0A840X312</accession>
<comment type="catalytic activity">
    <reaction evidence="1">
        <text>7,8-dihydroneopterin = 6-hydroxymethyl-7,8-dihydropterin + glycolaldehyde</text>
        <dbReference type="Rhea" id="RHEA:10540"/>
        <dbReference type="ChEBI" id="CHEBI:17001"/>
        <dbReference type="ChEBI" id="CHEBI:17071"/>
        <dbReference type="ChEBI" id="CHEBI:44841"/>
        <dbReference type="EC" id="4.1.2.25"/>
    </reaction>
</comment>
<dbReference type="Gene3D" id="3.30.1130.10">
    <property type="match status" value="1"/>
</dbReference>
<dbReference type="SMART" id="SM00905">
    <property type="entry name" value="FolB"/>
    <property type="match status" value="1"/>
</dbReference>
<dbReference type="GO" id="GO:0046656">
    <property type="term" value="P:folic acid biosynthetic process"/>
    <property type="evidence" value="ECO:0007669"/>
    <property type="project" value="UniProtKB-KW"/>
</dbReference>
<evidence type="ECO:0000256" key="6">
    <source>
        <dbReference type="ARBA" id="ARBA00023239"/>
    </source>
</evidence>
<dbReference type="EMBL" id="JACIJS010000006">
    <property type="protein sequence ID" value="MBB5516226.1"/>
    <property type="molecule type" value="Genomic_DNA"/>
</dbReference>
<sequence length="288" mass="30971">MTNETAQALGPLEFRTHGQGAATPLDRISVRDYVRTVDIGAFGKERGVTQRVRFNVVLEVVAHAAAENDDVDQVISYDTIVEAIHAALAVERLNLLETLAERIAAGCLADARALRVFIRVEKLDRIPGALGVEIMRQRRPADTPRLGPVPAPRPDAPGARPLVLFLAAGAMPDRDQLAAMVRPLVVVLPPLDPSLRDVTGEAARRISLLSMEQAAWRFAGADDRLVVAGSRTELDWALREGFVAVWAPSKIVLDAVDDPAPDGADPAALATWLARHLDGEYATALPAA</sequence>
<dbReference type="EC" id="4.1.2.25" evidence="4"/>
<keyword evidence="5" id="KW-0289">Folate biosynthesis</keyword>